<dbReference type="EMBL" id="JADJUC010000015">
    <property type="protein sequence ID" value="MBK8524857.1"/>
    <property type="molecule type" value="Genomic_DNA"/>
</dbReference>
<feature type="binding site" evidence="7">
    <location>
        <position position="140"/>
    </location>
    <ligand>
        <name>FMN</name>
        <dbReference type="ChEBI" id="CHEBI:58210"/>
    </ligand>
</feature>
<evidence type="ECO:0000313" key="9">
    <source>
        <dbReference type="EMBL" id="MBK8524857.1"/>
    </source>
</evidence>
<comment type="similarity">
    <text evidence="6 7">Belongs to the UbiX/PAD1 family.</text>
</comment>
<keyword evidence="1 7" id="KW-0637">Prenyltransferase</keyword>
<dbReference type="Proteomes" id="UP000886689">
    <property type="component" value="Unassembled WGS sequence"/>
</dbReference>
<protein>
    <recommendedName>
        <fullName evidence="7">Flavin prenyltransferase UbiX</fullName>
        <ecNumber evidence="7">2.5.1.129</ecNumber>
    </recommendedName>
</protein>
<evidence type="ECO:0000313" key="10">
    <source>
        <dbReference type="Proteomes" id="UP000886689"/>
    </source>
</evidence>
<dbReference type="NCBIfam" id="NF004685">
    <property type="entry name" value="PRK06029.1"/>
    <property type="match status" value="1"/>
</dbReference>
<organism evidence="9 10">
    <name type="scientific">Candidatus Proximibacter danicus</name>
    <dbReference type="NCBI Taxonomy" id="2954365"/>
    <lineage>
        <taxon>Bacteria</taxon>
        <taxon>Pseudomonadati</taxon>
        <taxon>Pseudomonadota</taxon>
        <taxon>Betaproteobacteria</taxon>
        <taxon>Candidatus Proximibacter</taxon>
    </lineage>
</organism>
<accession>A0A9D7K563</accession>
<dbReference type="AlphaFoldDB" id="A0A9D7K563"/>
<dbReference type="FunFam" id="3.40.50.1950:FF:000001">
    <property type="entry name" value="Flavin prenyltransferase UbiX"/>
    <property type="match status" value="1"/>
</dbReference>
<feature type="domain" description="Flavoprotein" evidence="8">
    <location>
        <begin position="6"/>
        <end position="191"/>
    </location>
</feature>
<keyword evidence="4 7" id="KW-0808">Transferase</keyword>
<feature type="binding site" evidence="7">
    <location>
        <position position="170"/>
    </location>
    <ligand>
        <name>dimethylallyl phosphate</name>
        <dbReference type="ChEBI" id="CHEBI:88052"/>
    </ligand>
</feature>
<comment type="catalytic activity">
    <reaction evidence="5 7">
        <text>dimethylallyl phosphate + FMNH2 = prenylated FMNH2 + phosphate</text>
        <dbReference type="Rhea" id="RHEA:37743"/>
        <dbReference type="ChEBI" id="CHEBI:43474"/>
        <dbReference type="ChEBI" id="CHEBI:57618"/>
        <dbReference type="ChEBI" id="CHEBI:87467"/>
        <dbReference type="ChEBI" id="CHEBI:88052"/>
        <dbReference type="EC" id="2.5.1.129"/>
    </reaction>
</comment>
<dbReference type="Pfam" id="PF02441">
    <property type="entry name" value="Flavoprotein"/>
    <property type="match status" value="1"/>
</dbReference>
<dbReference type="GO" id="GO:0106141">
    <property type="term" value="F:flavin prenyltransferase activity"/>
    <property type="evidence" value="ECO:0007669"/>
    <property type="project" value="UniProtKB-EC"/>
</dbReference>
<dbReference type="InterPro" id="IPR004507">
    <property type="entry name" value="UbiX-like"/>
</dbReference>
<proteinExistence type="inferred from homology"/>
<name>A0A9D7K563_9PROT</name>
<feature type="binding site" evidence="7">
    <location>
        <position position="40"/>
    </location>
    <ligand>
        <name>FMN</name>
        <dbReference type="ChEBI" id="CHEBI:58210"/>
    </ligand>
</feature>
<dbReference type="EC" id="2.5.1.129" evidence="7"/>
<evidence type="ECO:0000256" key="7">
    <source>
        <dbReference type="HAMAP-Rule" id="MF_01984"/>
    </source>
</evidence>
<dbReference type="Gene3D" id="3.40.50.1950">
    <property type="entry name" value="Flavin prenyltransferase-like"/>
    <property type="match status" value="1"/>
</dbReference>
<feature type="binding site" evidence="7">
    <location>
        <position position="186"/>
    </location>
    <ligand>
        <name>dimethylallyl phosphate</name>
        <dbReference type="ChEBI" id="CHEBI:88052"/>
    </ligand>
</feature>
<comment type="function">
    <text evidence="7">Flavin prenyltransferase that catalyzes the synthesis of the prenylated FMN cofactor (prenyl-FMN) for 4-hydroxy-3-polyprenylbenzoic acid decarboxylase UbiD. The prenyltransferase is metal-independent and links a dimethylallyl moiety from dimethylallyl monophosphate (DMAP) to the flavin N5 and C6 atoms of FMN.</text>
</comment>
<evidence type="ECO:0000256" key="6">
    <source>
        <dbReference type="ARBA" id="ARBA00060793"/>
    </source>
</evidence>
<dbReference type="GO" id="GO:0016831">
    <property type="term" value="F:carboxy-lyase activity"/>
    <property type="evidence" value="ECO:0007669"/>
    <property type="project" value="TreeGrafter"/>
</dbReference>
<evidence type="ECO:0000256" key="5">
    <source>
        <dbReference type="ARBA" id="ARBA00050612"/>
    </source>
</evidence>
<evidence type="ECO:0000259" key="8">
    <source>
        <dbReference type="Pfam" id="PF02441"/>
    </source>
</evidence>
<evidence type="ECO:0000256" key="1">
    <source>
        <dbReference type="ARBA" id="ARBA00022602"/>
    </source>
</evidence>
<evidence type="ECO:0000256" key="2">
    <source>
        <dbReference type="ARBA" id="ARBA00022630"/>
    </source>
</evidence>
<evidence type="ECO:0000256" key="4">
    <source>
        <dbReference type="ARBA" id="ARBA00022679"/>
    </source>
</evidence>
<keyword evidence="3 7" id="KW-0288">FMN</keyword>
<dbReference type="InterPro" id="IPR003382">
    <property type="entry name" value="Flavoprotein"/>
</dbReference>
<dbReference type="PANTHER" id="PTHR43374:SF1">
    <property type="entry name" value="FLAVIN PRENYLTRANSFERASE PAD1, MITOCHONDRIAL"/>
    <property type="match status" value="1"/>
</dbReference>
<keyword evidence="2 7" id="KW-0285">Flavoprotein</keyword>
<evidence type="ECO:0000256" key="3">
    <source>
        <dbReference type="ARBA" id="ARBA00022643"/>
    </source>
</evidence>
<dbReference type="PANTHER" id="PTHR43374">
    <property type="entry name" value="FLAVIN PRENYLTRANSFERASE"/>
    <property type="match status" value="1"/>
</dbReference>
<comment type="caution">
    <text evidence="9">The sequence shown here is derived from an EMBL/GenBank/DDBJ whole genome shotgun (WGS) entry which is preliminary data.</text>
</comment>
<gene>
    <name evidence="7" type="primary">ubiX</name>
    <name evidence="9" type="ORF">IPL58_12710</name>
</gene>
<sequence length="206" mass="22325">MADTPKTICLAFTGASGMPYGVRLLECLLAAGCHVQLLYSQVAQVVARQEMDLALPARPEEAAEYFRKTYADLPGTLEVYGREQWFAPVASGSNPPDAMVVCPCTMGTLAAIAQGLADNLITRAADVALKERRPLVLVPRETPFSAIHLENMLRLAQVGAVILPPNPGFYHRPQSVGDMVDFVVARILDHLGVSHALMKRWGAAEE</sequence>
<dbReference type="InterPro" id="IPR036551">
    <property type="entry name" value="Flavin_trans-like"/>
</dbReference>
<dbReference type="NCBIfam" id="TIGR00421">
    <property type="entry name" value="ubiX_pad"/>
    <property type="match status" value="1"/>
</dbReference>
<feature type="binding site" evidence="7">
    <location>
        <begin position="105"/>
        <end position="108"/>
    </location>
    <ligand>
        <name>FMN</name>
        <dbReference type="ChEBI" id="CHEBI:58210"/>
    </ligand>
</feature>
<dbReference type="SUPFAM" id="SSF52507">
    <property type="entry name" value="Homo-oligomeric flavin-containing Cys decarboxylases, HFCD"/>
    <property type="match status" value="1"/>
</dbReference>
<reference evidence="9" key="1">
    <citation type="submission" date="2020-10" db="EMBL/GenBank/DDBJ databases">
        <title>Connecting structure to function with the recovery of over 1000 high-quality activated sludge metagenome-assembled genomes encoding full-length rRNA genes using long-read sequencing.</title>
        <authorList>
            <person name="Singleton C.M."/>
            <person name="Petriglieri F."/>
            <person name="Kristensen J.M."/>
            <person name="Kirkegaard R.H."/>
            <person name="Michaelsen T.Y."/>
            <person name="Andersen M.H."/>
            <person name="Karst S.M."/>
            <person name="Dueholm M.S."/>
            <person name="Nielsen P.H."/>
            <person name="Albertsen M."/>
        </authorList>
    </citation>
    <scope>NUCLEOTIDE SEQUENCE</scope>
    <source>
        <strain evidence="9">Hirt_18-Q3-R61-65_BATAC.395</strain>
    </source>
</reference>
<dbReference type="HAMAP" id="MF_01984">
    <property type="entry name" value="ubiX_pad"/>
    <property type="match status" value="1"/>
</dbReference>
<feature type="binding site" evidence="7">
    <location>
        <begin position="14"/>
        <end position="16"/>
    </location>
    <ligand>
        <name>FMN</name>
        <dbReference type="ChEBI" id="CHEBI:58210"/>
    </ligand>
</feature>
<comment type="caution">
    <text evidence="7">Lacks conserved residue(s) required for the propagation of feature annotation.</text>
</comment>